<dbReference type="SUPFAM" id="SSF51735">
    <property type="entry name" value="NAD(P)-binding Rossmann-fold domains"/>
    <property type="match status" value="1"/>
</dbReference>
<dbReference type="InterPro" id="IPR036291">
    <property type="entry name" value="NAD(P)-bd_dom_sf"/>
</dbReference>
<comment type="similarity">
    <text evidence="1">Belongs to the FAD-binding monooxygenase family.</text>
</comment>
<dbReference type="GO" id="GO:0050660">
    <property type="term" value="F:flavin adenine dinucleotide binding"/>
    <property type="evidence" value="ECO:0007669"/>
    <property type="project" value="InterPro"/>
</dbReference>
<dbReference type="InterPro" id="IPR036188">
    <property type="entry name" value="FAD/NAD-bd_sf"/>
</dbReference>
<dbReference type="EMBL" id="SOAU01000001">
    <property type="protein sequence ID" value="TDT14791.1"/>
    <property type="molecule type" value="Genomic_DNA"/>
</dbReference>
<evidence type="ECO:0000256" key="1">
    <source>
        <dbReference type="ARBA" id="ARBA00010139"/>
    </source>
</evidence>
<dbReference type="SUPFAM" id="SSF51905">
    <property type="entry name" value="FAD/NAD(P)-binding domain"/>
    <property type="match status" value="1"/>
</dbReference>
<dbReference type="Pfam" id="PF00743">
    <property type="entry name" value="FMO-like"/>
    <property type="match status" value="1"/>
</dbReference>
<dbReference type="AlphaFoldDB" id="A0A4R7HV03"/>
<dbReference type="GO" id="GO:0004499">
    <property type="term" value="F:N,N-dimethylaniline monooxygenase activity"/>
    <property type="evidence" value="ECO:0007669"/>
    <property type="project" value="InterPro"/>
</dbReference>
<dbReference type="RefSeq" id="WP_133867306.1">
    <property type="nucleotide sequence ID" value="NZ_SOAU01000001.1"/>
</dbReference>
<keyword evidence="2" id="KW-0285">Flavoprotein</keyword>
<dbReference type="GO" id="GO:0005829">
    <property type="term" value="C:cytosol"/>
    <property type="evidence" value="ECO:0007669"/>
    <property type="project" value="TreeGrafter"/>
</dbReference>
<dbReference type="InterPro" id="IPR050982">
    <property type="entry name" value="Auxin_biosynth/cation_transpt"/>
</dbReference>
<proteinExistence type="inferred from homology"/>
<gene>
    <name evidence="5" type="ORF">BDK89_0348</name>
</gene>
<dbReference type="OrthoDB" id="5168853at2"/>
<dbReference type="GO" id="GO:0050661">
    <property type="term" value="F:NADP binding"/>
    <property type="evidence" value="ECO:0007669"/>
    <property type="project" value="InterPro"/>
</dbReference>
<dbReference type="Gene3D" id="3.50.50.60">
    <property type="entry name" value="FAD/NAD(P)-binding domain"/>
    <property type="match status" value="1"/>
</dbReference>
<reference evidence="5 6" key="1">
    <citation type="submission" date="2019-03" db="EMBL/GenBank/DDBJ databases">
        <title>Sequencing the genomes of 1000 actinobacteria strains.</title>
        <authorList>
            <person name="Klenk H.-P."/>
        </authorList>
    </citation>
    <scope>NUCLEOTIDE SEQUENCE [LARGE SCALE GENOMIC DNA]</scope>
    <source>
        <strain evidence="5 6">DSM 18936</strain>
    </source>
</reference>
<organism evidence="5 6">
    <name type="scientific">Ilumatobacter fluminis</name>
    <dbReference type="NCBI Taxonomy" id="467091"/>
    <lineage>
        <taxon>Bacteria</taxon>
        <taxon>Bacillati</taxon>
        <taxon>Actinomycetota</taxon>
        <taxon>Acidimicrobiia</taxon>
        <taxon>Acidimicrobiales</taxon>
        <taxon>Ilumatobacteraceae</taxon>
        <taxon>Ilumatobacter</taxon>
    </lineage>
</organism>
<evidence type="ECO:0000256" key="3">
    <source>
        <dbReference type="ARBA" id="ARBA00022827"/>
    </source>
</evidence>
<sequence>MFARLTDRLRPWSAAEPAADAPVVVVVGAGPAGLATAALLRREGVRAVVVDRAERVGASWAGRYDSLRLNTVRWMSDLPGLRMPRSLGRWVGRDDLVDYFERYVEHHRLEVVLGDAGSVDRIDRRPDGGFDVTGGRSWRADGVVIATGHSATPTRPDWSNAGRFSGRLLHAAEYRNPDQVADGRVLVVGAGSSGGEICVDLVNAGIGVTWAVRSAPRVFPREVVGVPSTPFAPPADVMPDYLVDRAAPWIERRIYGRRDYLPEPTAPMMELLARHKEPMTADGIVDAIRSGRVTVVDAVTDLDEDGALLDDGDRVDADVVIAATGYRPALEPLVGHLGVLDTDGRPVSVTPSAGLGFVGFTVPLTGTLWAIEHDARRVSRALARHLQ</sequence>
<keyword evidence="6" id="KW-1185">Reference proteome</keyword>
<evidence type="ECO:0000256" key="4">
    <source>
        <dbReference type="ARBA" id="ARBA00023002"/>
    </source>
</evidence>
<comment type="caution">
    <text evidence="5">The sequence shown here is derived from an EMBL/GenBank/DDBJ whole genome shotgun (WGS) entry which is preliminary data.</text>
</comment>
<protein>
    <submittedName>
        <fullName evidence="5">Cation diffusion facilitator CzcD-associated flavoprotein CzcO</fullName>
    </submittedName>
</protein>
<dbReference type="PRINTS" id="PR00368">
    <property type="entry name" value="FADPNR"/>
</dbReference>
<name>A0A4R7HV03_9ACTN</name>
<dbReference type="Proteomes" id="UP000294558">
    <property type="component" value="Unassembled WGS sequence"/>
</dbReference>
<dbReference type="PRINTS" id="PR00411">
    <property type="entry name" value="PNDRDTASEI"/>
</dbReference>
<evidence type="ECO:0000313" key="5">
    <source>
        <dbReference type="EMBL" id="TDT14791.1"/>
    </source>
</evidence>
<dbReference type="PANTHER" id="PTHR43539:SF78">
    <property type="entry name" value="FLAVIN-CONTAINING MONOOXYGENASE"/>
    <property type="match status" value="1"/>
</dbReference>
<dbReference type="PANTHER" id="PTHR43539">
    <property type="entry name" value="FLAVIN-BINDING MONOOXYGENASE-LIKE PROTEIN (AFU_ORTHOLOGUE AFUA_4G09220)"/>
    <property type="match status" value="1"/>
</dbReference>
<evidence type="ECO:0000256" key="2">
    <source>
        <dbReference type="ARBA" id="ARBA00022630"/>
    </source>
</evidence>
<evidence type="ECO:0000313" key="6">
    <source>
        <dbReference type="Proteomes" id="UP000294558"/>
    </source>
</evidence>
<keyword evidence="4" id="KW-0560">Oxidoreductase</keyword>
<accession>A0A4R7HV03</accession>
<dbReference type="InterPro" id="IPR020946">
    <property type="entry name" value="Flavin_mOase-like"/>
</dbReference>
<keyword evidence="3" id="KW-0274">FAD</keyword>